<evidence type="ECO:0000256" key="4">
    <source>
        <dbReference type="ARBA" id="ARBA00022679"/>
    </source>
</evidence>
<comment type="catalytic activity">
    <reaction evidence="8">
        <text>adenosine + H2O + H(+) = inosine + NH4(+)</text>
        <dbReference type="Rhea" id="RHEA:24408"/>
        <dbReference type="ChEBI" id="CHEBI:15377"/>
        <dbReference type="ChEBI" id="CHEBI:15378"/>
        <dbReference type="ChEBI" id="CHEBI:16335"/>
        <dbReference type="ChEBI" id="CHEBI:17596"/>
        <dbReference type="ChEBI" id="CHEBI:28938"/>
        <dbReference type="EC" id="3.5.4.4"/>
    </reaction>
    <physiologicalReaction direction="left-to-right" evidence="8">
        <dbReference type="Rhea" id="RHEA:24409"/>
    </physiologicalReaction>
</comment>
<dbReference type="STRING" id="1619234.SAMN05421730_1001563"/>
<evidence type="ECO:0000256" key="1">
    <source>
        <dbReference type="ARBA" id="ARBA00000553"/>
    </source>
</evidence>
<comment type="similarity">
    <text evidence="3 11">Belongs to the purine nucleoside phosphorylase YfiH/LACC1 family.</text>
</comment>
<evidence type="ECO:0000313" key="12">
    <source>
        <dbReference type="EMBL" id="SCP95432.1"/>
    </source>
</evidence>
<accession>A0A1D3TPR2</accession>
<evidence type="ECO:0000256" key="3">
    <source>
        <dbReference type="ARBA" id="ARBA00007353"/>
    </source>
</evidence>
<dbReference type="PANTHER" id="PTHR30616">
    <property type="entry name" value="UNCHARACTERIZED PROTEIN YFIH"/>
    <property type="match status" value="1"/>
</dbReference>
<protein>
    <recommendedName>
        <fullName evidence="11">Purine nucleoside phosphorylase</fullName>
    </recommendedName>
</protein>
<comment type="catalytic activity">
    <reaction evidence="10">
        <text>S-methyl-5'-thioadenosine + phosphate = 5-(methylsulfanyl)-alpha-D-ribose 1-phosphate + adenine</text>
        <dbReference type="Rhea" id="RHEA:11852"/>
        <dbReference type="ChEBI" id="CHEBI:16708"/>
        <dbReference type="ChEBI" id="CHEBI:17509"/>
        <dbReference type="ChEBI" id="CHEBI:43474"/>
        <dbReference type="ChEBI" id="CHEBI:58533"/>
        <dbReference type="EC" id="2.4.2.28"/>
    </reaction>
    <physiologicalReaction direction="left-to-right" evidence="10">
        <dbReference type="Rhea" id="RHEA:11853"/>
    </physiologicalReaction>
</comment>
<keyword evidence="4" id="KW-0808">Transferase</keyword>
<keyword evidence="5" id="KW-0479">Metal-binding</keyword>
<keyword evidence="13" id="KW-1185">Reference proteome</keyword>
<dbReference type="GO" id="GO:0005507">
    <property type="term" value="F:copper ion binding"/>
    <property type="evidence" value="ECO:0007669"/>
    <property type="project" value="TreeGrafter"/>
</dbReference>
<evidence type="ECO:0000313" key="13">
    <source>
        <dbReference type="Proteomes" id="UP000199315"/>
    </source>
</evidence>
<proteinExistence type="inferred from homology"/>
<reference evidence="12 13" key="1">
    <citation type="submission" date="2016-09" db="EMBL/GenBank/DDBJ databases">
        <authorList>
            <person name="Capua I."/>
            <person name="De Benedictis P."/>
            <person name="Joannis T."/>
            <person name="Lombin L.H."/>
            <person name="Cattoli G."/>
        </authorList>
    </citation>
    <scope>NUCLEOTIDE SEQUENCE [LARGE SCALE GENOMIC DNA]</scope>
    <source>
        <strain evidence="12 13">GluBS11</strain>
    </source>
</reference>
<comment type="function">
    <text evidence="2">Purine nucleoside enzyme that catalyzes the phosphorolysis of adenosine and inosine nucleosides, yielding D-ribose 1-phosphate and the respective free bases, adenine and hypoxanthine. Also catalyzes the phosphorolysis of S-methyl-5'-thioadenosine into adenine and S-methyl-5-thio-alpha-D-ribose 1-phosphate. Also has adenosine deaminase activity.</text>
</comment>
<evidence type="ECO:0000256" key="2">
    <source>
        <dbReference type="ARBA" id="ARBA00003215"/>
    </source>
</evidence>
<keyword evidence="6" id="KW-0378">Hydrolase</keyword>
<dbReference type="PANTHER" id="PTHR30616:SF2">
    <property type="entry name" value="PURINE NUCLEOSIDE PHOSPHORYLASE LACC1"/>
    <property type="match status" value="1"/>
</dbReference>
<dbReference type="Proteomes" id="UP000199315">
    <property type="component" value="Unassembled WGS sequence"/>
</dbReference>
<evidence type="ECO:0000256" key="10">
    <source>
        <dbReference type="ARBA" id="ARBA00049893"/>
    </source>
</evidence>
<dbReference type="GO" id="GO:0017061">
    <property type="term" value="F:S-methyl-5-thioadenosine phosphorylase activity"/>
    <property type="evidence" value="ECO:0007669"/>
    <property type="project" value="UniProtKB-EC"/>
</dbReference>
<dbReference type="Pfam" id="PF02578">
    <property type="entry name" value="Cu-oxidase_4"/>
    <property type="match status" value="1"/>
</dbReference>
<dbReference type="InterPro" id="IPR038371">
    <property type="entry name" value="Cu_polyphenol_OxRdtase_sf"/>
</dbReference>
<evidence type="ECO:0000256" key="9">
    <source>
        <dbReference type="ARBA" id="ARBA00048968"/>
    </source>
</evidence>
<organism evidence="12 13">
    <name type="scientific">Anaerobium acetethylicum</name>
    <dbReference type="NCBI Taxonomy" id="1619234"/>
    <lineage>
        <taxon>Bacteria</taxon>
        <taxon>Bacillati</taxon>
        <taxon>Bacillota</taxon>
        <taxon>Clostridia</taxon>
        <taxon>Lachnospirales</taxon>
        <taxon>Lachnospiraceae</taxon>
        <taxon>Anaerobium</taxon>
    </lineage>
</organism>
<comment type="catalytic activity">
    <reaction evidence="1">
        <text>inosine + phosphate = alpha-D-ribose 1-phosphate + hypoxanthine</text>
        <dbReference type="Rhea" id="RHEA:27646"/>
        <dbReference type="ChEBI" id="CHEBI:17368"/>
        <dbReference type="ChEBI" id="CHEBI:17596"/>
        <dbReference type="ChEBI" id="CHEBI:43474"/>
        <dbReference type="ChEBI" id="CHEBI:57720"/>
        <dbReference type="EC" id="2.4.2.1"/>
    </reaction>
    <physiologicalReaction direction="left-to-right" evidence="1">
        <dbReference type="Rhea" id="RHEA:27647"/>
    </physiologicalReaction>
</comment>
<dbReference type="EMBL" id="FMKA01000001">
    <property type="protein sequence ID" value="SCP95432.1"/>
    <property type="molecule type" value="Genomic_DNA"/>
</dbReference>
<name>A0A1D3TPR2_9FIRM</name>
<sequence length="300" mass="33459">MGDMEFSRKEGGKHMELRIEKEVPFLVFPDIEESGAVKHGFSTRLGGVSRGIWSTMNLSFSRGDQEDDVRENFRRISEALGMEWRDLVFSDQVHLTEIRKATLEDRGKGIVRNPDYEGIDGLITDVPELPLVTFYADCVPLFFVDPVRKAIGLAHSGWKGTVGKIGKRTVEAMTREFGTAPEDLIAAIGPSICADCYEVSEDVAEAFRDAFTEEQCSLILTHKGNGKYQLDLWKANEMIMLEAGIRPEKISVTDLCTCCNPELLFSHRATKGKRGNLAAFLCLKGTEKEEEKPDCAHHPG</sequence>
<dbReference type="SUPFAM" id="SSF64438">
    <property type="entry name" value="CNF1/YfiH-like putative cysteine hydrolases"/>
    <property type="match status" value="1"/>
</dbReference>
<dbReference type="NCBIfam" id="TIGR00726">
    <property type="entry name" value="peptidoglycan editing factor PgeF"/>
    <property type="match status" value="1"/>
</dbReference>
<dbReference type="GO" id="GO:0016787">
    <property type="term" value="F:hydrolase activity"/>
    <property type="evidence" value="ECO:0007669"/>
    <property type="project" value="UniProtKB-KW"/>
</dbReference>
<dbReference type="Gene3D" id="3.60.140.10">
    <property type="entry name" value="CNF1/YfiH-like putative cysteine hydrolases"/>
    <property type="match status" value="1"/>
</dbReference>
<gene>
    <name evidence="12" type="ORF">SAMN05421730_1001563</name>
</gene>
<evidence type="ECO:0000256" key="7">
    <source>
        <dbReference type="ARBA" id="ARBA00022833"/>
    </source>
</evidence>
<keyword evidence="7" id="KW-0862">Zinc</keyword>
<comment type="catalytic activity">
    <reaction evidence="9">
        <text>adenosine + phosphate = alpha-D-ribose 1-phosphate + adenine</text>
        <dbReference type="Rhea" id="RHEA:27642"/>
        <dbReference type="ChEBI" id="CHEBI:16335"/>
        <dbReference type="ChEBI" id="CHEBI:16708"/>
        <dbReference type="ChEBI" id="CHEBI:43474"/>
        <dbReference type="ChEBI" id="CHEBI:57720"/>
        <dbReference type="EC" id="2.4.2.1"/>
    </reaction>
    <physiologicalReaction direction="left-to-right" evidence="9">
        <dbReference type="Rhea" id="RHEA:27643"/>
    </physiologicalReaction>
</comment>
<dbReference type="AlphaFoldDB" id="A0A1D3TPR2"/>
<dbReference type="InterPro" id="IPR003730">
    <property type="entry name" value="Cu_polyphenol_OxRdtase"/>
</dbReference>
<dbReference type="OrthoDB" id="4279at2"/>
<dbReference type="InterPro" id="IPR011324">
    <property type="entry name" value="Cytotoxic_necrot_fac-like_cat"/>
</dbReference>
<evidence type="ECO:0000256" key="5">
    <source>
        <dbReference type="ARBA" id="ARBA00022723"/>
    </source>
</evidence>
<evidence type="ECO:0000256" key="11">
    <source>
        <dbReference type="RuleBase" id="RU361274"/>
    </source>
</evidence>
<dbReference type="CDD" id="cd16833">
    <property type="entry name" value="YfiH"/>
    <property type="match status" value="1"/>
</dbReference>
<evidence type="ECO:0000256" key="6">
    <source>
        <dbReference type="ARBA" id="ARBA00022801"/>
    </source>
</evidence>
<evidence type="ECO:0000256" key="8">
    <source>
        <dbReference type="ARBA" id="ARBA00047989"/>
    </source>
</evidence>